<sequence length="732" mass="79311">MVDSPLARSARQPVPYAAPSPSGPSTPSGPSARQASAPLRRGRKFHEQGVALAKQNRWKPALEAFRQAARVLPAHPGFHYAVGVALCRLDRFAEAIEAFHREIAINPGHGPAVAEIGTCLARTGRPREGISYLREGLRLFPSMPLAQYSLGLALLTEDRRAEAMEALDKALAMDGAYAQAYRTRGLAYAMDGQFERSVADLQAASALDNSNYQAILELGVTFGKAERNLQAAQLFEMAAKAAPDVALPHYIYGQFLINHRQFERGLLAIDRALELDPLHAESHVGRGFGYLGQGRIEEAVAAFRRAGELRPGEAAIAGTLLFALQHKPGVTRDELLREHRKWAALYRRPLVTGRLAFANDADPERLPRIGIVSADMHRHAVAFLTVRAFEQLAARGFPIVGFSTARPDIDDDMTDRFKAASVAWHGVNGRDDDEVMRLIAEERIDILFDLAGHTAGNRLGIFARRAAPVQVGWAGYVGTVGLDSYDGLIADAVEIPPDHDSSYVEPVIRLPDCYVCYQPPTDPPEVTPLPGPTTGHVTFGCFNRPAKLNSRLAGLWARILEQVPNSRLLLVYGGLGEGATQKALSAVLGAGGVPLDRVDMVGETEQARLLDAYGRVDLALDPSPYSGGVTTLEAMWMGVPTVTLVGDTFAGRHAASHLTAAGLAEFCAATEDDYVALAVDWSRRPEALATLRRTLRDRLAASPLCDAPGFAGNLGRELTRLWRDWCAGKTKG</sequence>
<evidence type="ECO:0000256" key="1">
    <source>
        <dbReference type="ARBA" id="ARBA00004922"/>
    </source>
</evidence>
<reference evidence="12" key="1">
    <citation type="submission" date="2017-12" db="EMBL/GenBank/DDBJ databases">
        <title>Draft genome sequence of Telmatospirillum siberiense 26-4b1T, an acidotolerant peatland alphaproteobacterium potentially involved in sulfur cycling.</title>
        <authorList>
            <person name="Hausmann B."/>
            <person name="Pjevac P."/>
            <person name="Schreck K."/>
            <person name="Herbold C.W."/>
            <person name="Daims H."/>
            <person name="Wagner M."/>
            <person name="Pester M."/>
            <person name="Loy A."/>
        </authorList>
    </citation>
    <scope>NUCLEOTIDE SEQUENCE [LARGE SCALE GENOMIC DNA]</scope>
    <source>
        <strain evidence="12">26-4b1</strain>
    </source>
</reference>
<feature type="domain" description="O-GlcNAc transferase C-terminal" evidence="10">
    <location>
        <begin position="364"/>
        <end position="514"/>
    </location>
</feature>
<keyword evidence="5 11" id="KW-0808">Transferase</keyword>
<dbReference type="InterPro" id="IPR019734">
    <property type="entry name" value="TPR_rpt"/>
</dbReference>
<keyword evidence="4" id="KW-0328">Glycosyltransferase</keyword>
<dbReference type="PROSITE" id="PS50005">
    <property type="entry name" value="TPR"/>
    <property type="match status" value="4"/>
</dbReference>
<evidence type="ECO:0000256" key="8">
    <source>
        <dbReference type="PROSITE-ProRule" id="PRU00339"/>
    </source>
</evidence>
<dbReference type="Gene3D" id="1.25.40.10">
    <property type="entry name" value="Tetratricopeptide repeat domain"/>
    <property type="match status" value="2"/>
</dbReference>
<dbReference type="OrthoDB" id="146908at2"/>
<evidence type="ECO:0000313" key="11">
    <source>
        <dbReference type="EMBL" id="PKU21535.1"/>
    </source>
</evidence>
<dbReference type="SUPFAM" id="SSF53756">
    <property type="entry name" value="UDP-Glycosyltransferase/glycogen phosphorylase"/>
    <property type="match status" value="1"/>
</dbReference>
<dbReference type="SUPFAM" id="SSF48452">
    <property type="entry name" value="TPR-like"/>
    <property type="match status" value="1"/>
</dbReference>
<dbReference type="InterPro" id="IPR011990">
    <property type="entry name" value="TPR-like_helical_dom_sf"/>
</dbReference>
<feature type="repeat" description="TPR" evidence="8">
    <location>
        <begin position="42"/>
        <end position="75"/>
    </location>
</feature>
<dbReference type="Pfam" id="PF13432">
    <property type="entry name" value="TPR_16"/>
    <property type="match status" value="3"/>
</dbReference>
<feature type="repeat" description="TPR" evidence="8">
    <location>
        <begin position="76"/>
        <end position="109"/>
    </location>
</feature>
<comment type="pathway">
    <text evidence="1">Protein modification; protein glycosylation.</text>
</comment>
<evidence type="ECO:0000256" key="3">
    <source>
        <dbReference type="ARBA" id="ARBA00011970"/>
    </source>
</evidence>
<evidence type="ECO:0000256" key="7">
    <source>
        <dbReference type="ARBA" id="ARBA00022803"/>
    </source>
</evidence>
<dbReference type="InterPro" id="IPR029489">
    <property type="entry name" value="OGT/SEC/SPY_C"/>
</dbReference>
<evidence type="ECO:0000256" key="6">
    <source>
        <dbReference type="ARBA" id="ARBA00022737"/>
    </source>
</evidence>
<dbReference type="PANTHER" id="PTHR44835:SF1">
    <property type="entry name" value="PROTEIN O-GLCNAC TRANSFERASE"/>
    <property type="match status" value="1"/>
</dbReference>
<evidence type="ECO:0000256" key="5">
    <source>
        <dbReference type="ARBA" id="ARBA00022679"/>
    </source>
</evidence>
<dbReference type="EC" id="2.4.1.255" evidence="3"/>
<evidence type="ECO:0000256" key="4">
    <source>
        <dbReference type="ARBA" id="ARBA00022676"/>
    </source>
</evidence>
<organism evidence="11 12">
    <name type="scientific">Telmatospirillum siberiense</name>
    <dbReference type="NCBI Taxonomy" id="382514"/>
    <lineage>
        <taxon>Bacteria</taxon>
        <taxon>Pseudomonadati</taxon>
        <taxon>Pseudomonadota</taxon>
        <taxon>Alphaproteobacteria</taxon>
        <taxon>Rhodospirillales</taxon>
        <taxon>Rhodospirillaceae</taxon>
        <taxon>Telmatospirillum</taxon>
    </lineage>
</organism>
<feature type="repeat" description="TPR" evidence="8">
    <location>
        <begin position="280"/>
        <end position="313"/>
    </location>
</feature>
<accession>A0A2N3PMB8</accession>
<gene>
    <name evidence="11" type="ORF">CWS72_26235</name>
</gene>
<dbReference type="SMART" id="SM00028">
    <property type="entry name" value="TPR"/>
    <property type="match status" value="8"/>
</dbReference>
<dbReference type="InterPro" id="IPR051939">
    <property type="entry name" value="Glycosyltr_41/O-GlcNAc_trsf"/>
</dbReference>
<evidence type="ECO:0000313" key="12">
    <source>
        <dbReference type="Proteomes" id="UP000233293"/>
    </source>
</evidence>
<dbReference type="Gene3D" id="3.40.50.11380">
    <property type="match status" value="1"/>
</dbReference>
<keyword evidence="12" id="KW-1185">Reference proteome</keyword>
<evidence type="ECO:0000256" key="2">
    <source>
        <dbReference type="ARBA" id="ARBA00005386"/>
    </source>
</evidence>
<feature type="region of interest" description="Disordered" evidence="9">
    <location>
        <begin position="1"/>
        <end position="41"/>
    </location>
</feature>
<evidence type="ECO:0000256" key="9">
    <source>
        <dbReference type="SAM" id="MobiDB-lite"/>
    </source>
</evidence>
<dbReference type="Proteomes" id="UP000233293">
    <property type="component" value="Unassembled WGS sequence"/>
</dbReference>
<comment type="similarity">
    <text evidence="2">Belongs to the glycosyltransferase 41 family. O-GlcNAc transferase subfamily.</text>
</comment>
<keyword evidence="6" id="KW-0677">Repeat</keyword>
<dbReference type="Pfam" id="PF13844">
    <property type="entry name" value="Glyco_transf_41"/>
    <property type="match status" value="2"/>
</dbReference>
<feature type="domain" description="O-GlcNAc transferase C-terminal" evidence="10">
    <location>
        <begin position="537"/>
        <end position="710"/>
    </location>
</feature>
<dbReference type="Gene3D" id="3.40.50.2000">
    <property type="entry name" value="Glycogen Phosphorylase B"/>
    <property type="match status" value="1"/>
</dbReference>
<protein>
    <recommendedName>
        <fullName evidence="3">protein O-GlcNAc transferase</fullName>
        <ecNumber evidence="3">2.4.1.255</ecNumber>
    </recommendedName>
</protein>
<name>A0A2N3PMB8_9PROT</name>
<dbReference type="RefSeq" id="WP_101253625.1">
    <property type="nucleotide sequence ID" value="NZ_PIUM01000053.1"/>
</dbReference>
<keyword evidence="7 8" id="KW-0802">TPR repeat</keyword>
<proteinExistence type="inferred from homology"/>
<evidence type="ECO:0000259" key="10">
    <source>
        <dbReference type="Pfam" id="PF13844"/>
    </source>
</evidence>
<comment type="caution">
    <text evidence="11">The sequence shown here is derived from an EMBL/GenBank/DDBJ whole genome shotgun (WGS) entry which is preliminary data.</text>
</comment>
<dbReference type="EMBL" id="PIUM01000053">
    <property type="protein sequence ID" value="PKU21535.1"/>
    <property type="molecule type" value="Genomic_DNA"/>
</dbReference>
<feature type="repeat" description="TPR" evidence="8">
    <location>
        <begin position="178"/>
        <end position="211"/>
    </location>
</feature>
<dbReference type="GO" id="GO:0097363">
    <property type="term" value="F:protein O-acetylglucosaminyltransferase activity"/>
    <property type="evidence" value="ECO:0007669"/>
    <property type="project" value="UniProtKB-EC"/>
</dbReference>
<dbReference type="PANTHER" id="PTHR44835">
    <property type="entry name" value="UDP-N-ACETYLGLUCOSAMINE--PEPTIDE N-ACETYLGLUCOSAMINYLTRANSFERASE SPINDLY-RELATED"/>
    <property type="match status" value="1"/>
</dbReference>
<dbReference type="AlphaFoldDB" id="A0A2N3PMB8"/>